<name>A0A9D1YW36_9MICO</name>
<evidence type="ECO:0000256" key="1">
    <source>
        <dbReference type="ARBA" id="ARBA00004496"/>
    </source>
</evidence>
<dbReference type="InterPro" id="IPR016152">
    <property type="entry name" value="PTrfase/Anion_transptr"/>
</dbReference>
<proteinExistence type="predicted"/>
<evidence type="ECO:0000256" key="10">
    <source>
        <dbReference type="ARBA" id="ARBA00042072"/>
    </source>
</evidence>
<keyword evidence="4" id="KW-0597">Phosphoprotein</keyword>
<dbReference type="InterPro" id="IPR051351">
    <property type="entry name" value="Ascorbate-PTS_EIIA_comp"/>
</dbReference>
<keyword evidence="5" id="KW-0808">Transferase</keyword>
<dbReference type="PROSITE" id="PS51094">
    <property type="entry name" value="PTS_EIIA_TYPE_2"/>
    <property type="match status" value="1"/>
</dbReference>
<dbReference type="Proteomes" id="UP000824005">
    <property type="component" value="Unassembled WGS sequence"/>
</dbReference>
<reference evidence="12" key="1">
    <citation type="journal article" date="2021" name="PeerJ">
        <title>Extensive microbial diversity within the chicken gut microbiome revealed by metagenomics and culture.</title>
        <authorList>
            <person name="Gilroy R."/>
            <person name="Ravi A."/>
            <person name="Getino M."/>
            <person name="Pursley I."/>
            <person name="Horton D.L."/>
            <person name="Alikhan N.F."/>
            <person name="Baker D."/>
            <person name="Gharbi K."/>
            <person name="Hall N."/>
            <person name="Watson M."/>
            <person name="Adriaenssens E.M."/>
            <person name="Foster-Nyarko E."/>
            <person name="Jarju S."/>
            <person name="Secka A."/>
            <person name="Antonio M."/>
            <person name="Oren A."/>
            <person name="Chaudhuri R.R."/>
            <person name="La Ragione R."/>
            <person name="Hildebrand F."/>
            <person name="Pallen M.J."/>
        </authorList>
    </citation>
    <scope>NUCLEOTIDE SEQUENCE</scope>
    <source>
        <strain evidence="12">ChiGjej1B1-98</strain>
    </source>
</reference>
<evidence type="ECO:0000256" key="7">
    <source>
        <dbReference type="ARBA" id="ARBA00022777"/>
    </source>
</evidence>
<evidence type="ECO:0000259" key="11">
    <source>
        <dbReference type="PROSITE" id="PS51094"/>
    </source>
</evidence>
<keyword evidence="7" id="KW-0418">Kinase</keyword>
<dbReference type="PANTHER" id="PTHR36203:SF1">
    <property type="entry name" value="ASCORBATE-SPECIFIC PTS SYSTEM EIIA COMPONENT"/>
    <property type="match status" value="1"/>
</dbReference>
<evidence type="ECO:0000256" key="8">
    <source>
        <dbReference type="ARBA" id="ARBA00037387"/>
    </source>
</evidence>
<comment type="caution">
    <text evidence="12">The sequence shown here is derived from an EMBL/GenBank/DDBJ whole genome shotgun (WGS) entry which is preliminary data.</text>
</comment>
<keyword evidence="2" id="KW-0813">Transport</keyword>
<evidence type="ECO:0000313" key="12">
    <source>
        <dbReference type="EMBL" id="HIY66818.1"/>
    </source>
</evidence>
<dbReference type="GO" id="GO:0009401">
    <property type="term" value="P:phosphoenolpyruvate-dependent sugar phosphotransferase system"/>
    <property type="evidence" value="ECO:0007669"/>
    <property type="project" value="UniProtKB-KW"/>
</dbReference>
<evidence type="ECO:0000256" key="9">
    <source>
        <dbReference type="ARBA" id="ARBA00041175"/>
    </source>
</evidence>
<dbReference type="InterPro" id="IPR002178">
    <property type="entry name" value="PTS_EIIA_type-2_dom"/>
</dbReference>
<feature type="domain" description="PTS EIIA type-2" evidence="11">
    <location>
        <begin position="2"/>
        <end position="146"/>
    </location>
</feature>
<dbReference type="Pfam" id="PF00359">
    <property type="entry name" value="PTS_EIIA_2"/>
    <property type="match status" value="1"/>
</dbReference>
<comment type="subcellular location">
    <subcellularLocation>
        <location evidence="1">Cytoplasm</location>
    </subcellularLocation>
</comment>
<dbReference type="AlphaFoldDB" id="A0A9D1YW36"/>
<protein>
    <recommendedName>
        <fullName evidence="9">Ascorbate-specific PTS system EIIA component</fullName>
    </recommendedName>
    <alternativeName>
        <fullName evidence="10">Ascorbate-specific phosphotransferase enzyme IIA component</fullName>
    </alternativeName>
</protein>
<dbReference type="Gene3D" id="3.40.930.10">
    <property type="entry name" value="Mannitol-specific EII, Chain A"/>
    <property type="match status" value="1"/>
</dbReference>
<dbReference type="GO" id="GO:0005737">
    <property type="term" value="C:cytoplasm"/>
    <property type="evidence" value="ECO:0007669"/>
    <property type="project" value="UniProtKB-SubCell"/>
</dbReference>
<comment type="function">
    <text evidence="8">The phosphoenolpyruvate-dependent sugar phosphotransferase system (sugar PTS), a major carbohydrate active transport system, catalyzes the phosphorylation of incoming sugar substrates concomitantly with their translocation across the cell membrane. The enzyme II UlaABC PTS system is involved in ascorbate transport.</text>
</comment>
<dbReference type="EMBL" id="DXDC01000336">
    <property type="protein sequence ID" value="HIY66818.1"/>
    <property type="molecule type" value="Genomic_DNA"/>
</dbReference>
<evidence type="ECO:0000313" key="13">
    <source>
        <dbReference type="Proteomes" id="UP000824005"/>
    </source>
</evidence>
<gene>
    <name evidence="12" type="ORF">H9830_11140</name>
</gene>
<organism evidence="12 13">
    <name type="scientific">Candidatus Agrococcus pullicola</name>
    <dbReference type="NCBI Taxonomy" id="2838429"/>
    <lineage>
        <taxon>Bacteria</taxon>
        <taxon>Bacillati</taxon>
        <taxon>Actinomycetota</taxon>
        <taxon>Actinomycetes</taxon>
        <taxon>Micrococcales</taxon>
        <taxon>Microbacteriaceae</taxon>
        <taxon>Agrococcus</taxon>
    </lineage>
</organism>
<keyword evidence="6" id="KW-0598">Phosphotransferase system</keyword>
<keyword evidence="3" id="KW-0963">Cytoplasm</keyword>
<sequence length="151" mass="15752">MTALNEALGDITVGAAPSDWRAAITLAGDGLVRGGFTTDEYTEQMISAIEELGPYIVIAPGFALAHSRPSEAVLGTGLSWVQLAQPVEFGSANDPVDLIVGLAAKDHDGHIAIMSQLAGILASPEHMQSLKAADSESRVREIITSIENGIT</sequence>
<evidence type="ECO:0000256" key="5">
    <source>
        <dbReference type="ARBA" id="ARBA00022679"/>
    </source>
</evidence>
<evidence type="ECO:0000256" key="4">
    <source>
        <dbReference type="ARBA" id="ARBA00022553"/>
    </source>
</evidence>
<dbReference type="GO" id="GO:0016301">
    <property type="term" value="F:kinase activity"/>
    <property type="evidence" value="ECO:0007669"/>
    <property type="project" value="UniProtKB-KW"/>
</dbReference>
<dbReference type="PANTHER" id="PTHR36203">
    <property type="entry name" value="ASCORBATE-SPECIFIC PTS SYSTEM EIIA COMPONENT"/>
    <property type="match status" value="1"/>
</dbReference>
<keyword evidence="12" id="KW-0762">Sugar transport</keyword>
<evidence type="ECO:0000256" key="3">
    <source>
        <dbReference type="ARBA" id="ARBA00022490"/>
    </source>
</evidence>
<evidence type="ECO:0000256" key="2">
    <source>
        <dbReference type="ARBA" id="ARBA00022448"/>
    </source>
</evidence>
<dbReference type="SUPFAM" id="SSF55804">
    <property type="entry name" value="Phoshotransferase/anion transport protein"/>
    <property type="match status" value="1"/>
</dbReference>
<reference evidence="12" key="2">
    <citation type="submission" date="2021-04" db="EMBL/GenBank/DDBJ databases">
        <authorList>
            <person name="Gilroy R."/>
        </authorList>
    </citation>
    <scope>NUCLEOTIDE SEQUENCE</scope>
    <source>
        <strain evidence="12">ChiGjej1B1-98</strain>
    </source>
</reference>
<evidence type="ECO:0000256" key="6">
    <source>
        <dbReference type="ARBA" id="ARBA00022683"/>
    </source>
</evidence>
<accession>A0A9D1YW36</accession>